<feature type="transmembrane region" description="Helical" evidence="2">
    <location>
        <begin position="35"/>
        <end position="53"/>
    </location>
</feature>
<feature type="transmembrane region" description="Helical" evidence="2">
    <location>
        <begin position="324"/>
        <end position="348"/>
    </location>
</feature>
<dbReference type="RefSeq" id="WP_062832193.1">
    <property type="nucleotide sequence ID" value="NZ_BCSX01000056.1"/>
</dbReference>
<feature type="transmembrane region" description="Helical" evidence="2">
    <location>
        <begin position="292"/>
        <end position="318"/>
    </location>
</feature>
<feature type="transmembrane region" description="Helical" evidence="2">
    <location>
        <begin position="65"/>
        <end position="82"/>
    </location>
</feature>
<dbReference type="STRING" id="146020.RMCB_6718"/>
<keyword evidence="2" id="KW-0472">Membrane</keyword>
<dbReference type="OrthoDB" id="7698234at2"/>
<feature type="transmembrane region" description="Helical" evidence="2">
    <location>
        <begin position="94"/>
        <end position="114"/>
    </location>
</feature>
<dbReference type="InterPro" id="IPR010640">
    <property type="entry name" value="Low_temperature_requirement_A"/>
</dbReference>
<feature type="transmembrane region" description="Helical" evidence="2">
    <location>
        <begin position="126"/>
        <end position="148"/>
    </location>
</feature>
<reference evidence="4" key="2">
    <citation type="submission" date="2016-02" db="EMBL/GenBank/DDBJ databases">
        <title>Draft genome sequence of five rapidly growing Mycobacterium species.</title>
        <authorList>
            <person name="Katahira K."/>
            <person name="Gotou Y."/>
            <person name="Iida K."/>
            <person name="Ogura Y."/>
            <person name="Hayashi T."/>
        </authorList>
    </citation>
    <scope>NUCLEOTIDE SEQUENCE [LARGE SCALE GENOMIC DNA]</scope>
    <source>
        <strain evidence="4">JCM15654</strain>
    </source>
</reference>
<evidence type="ECO:0000313" key="4">
    <source>
        <dbReference type="Proteomes" id="UP000069620"/>
    </source>
</evidence>
<dbReference type="AlphaFoldDB" id="A0A100W6P4"/>
<dbReference type="EMBL" id="BCSX01000056">
    <property type="protein sequence ID" value="GAS92622.1"/>
    <property type="molecule type" value="Genomic_DNA"/>
</dbReference>
<keyword evidence="2" id="KW-0812">Transmembrane</keyword>
<dbReference type="PANTHER" id="PTHR36840">
    <property type="entry name" value="BLL5714 PROTEIN"/>
    <property type="match status" value="1"/>
</dbReference>
<feature type="transmembrane region" description="Helical" evidence="2">
    <location>
        <begin position="257"/>
        <end position="280"/>
    </location>
</feature>
<gene>
    <name evidence="3" type="ORF">RMCB_6718</name>
</gene>
<feature type="transmembrane region" description="Helical" evidence="2">
    <location>
        <begin position="360"/>
        <end position="381"/>
    </location>
</feature>
<sequence>MTEGDSNSPVQTHRIRRMSGRDPREPHRVSSPLELLFDLTFAIAFGVAASQFAHLLAEGHVGDGLLGFGFAVFAIWWAWMNFSWFASAYDTDDWIYRLTTMVQMVGVIILALGLPQTFASIEHGGHVNNTVMVAGYVVMRIAMVTQWLRAARQDPDRRAASLTYATVIVVAQIGWIAQILVSTSVWVFAAGALVLMALEISGPFLAERRMGGTPWHAHHIAERYSLLAIIALGEGVVGTVASLSAAVGEHGWSTDAVVLAVAGTGLTFGMWWVYFLVPAAELLHAHREVSFLYGYLHLFVFGAIVATGAGLHVAAYYFEEQSQLSTVATVLSVAIPVAVYITAMFVIYSMLVGTVDVFHTGLLVGAGVVLAAAVAMAAAEISLAPCLLVVTAAPMVIVAGFELVGHRHAREIVARRLADQRGG</sequence>
<feature type="transmembrane region" description="Helical" evidence="2">
    <location>
        <begin position="186"/>
        <end position="206"/>
    </location>
</feature>
<feature type="transmembrane region" description="Helical" evidence="2">
    <location>
        <begin position="387"/>
        <end position="405"/>
    </location>
</feature>
<feature type="transmembrane region" description="Helical" evidence="2">
    <location>
        <begin position="160"/>
        <end position="180"/>
    </location>
</feature>
<evidence type="ECO:0000256" key="2">
    <source>
        <dbReference type="SAM" id="Phobius"/>
    </source>
</evidence>
<feature type="region of interest" description="Disordered" evidence="1">
    <location>
        <begin position="1"/>
        <end position="26"/>
    </location>
</feature>
<organism evidence="3 4">
    <name type="scientific">Mycolicibacterium brisbanense</name>
    <dbReference type="NCBI Taxonomy" id="146020"/>
    <lineage>
        <taxon>Bacteria</taxon>
        <taxon>Bacillati</taxon>
        <taxon>Actinomycetota</taxon>
        <taxon>Actinomycetes</taxon>
        <taxon>Mycobacteriales</taxon>
        <taxon>Mycobacteriaceae</taxon>
        <taxon>Mycolicibacterium</taxon>
    </lineage>
</organism>
<evidence type="ECO:0000256" key="1">
    <source>
        <dbReference type="SAM" id="MobiDB-lite"/>
    </source>
</evidence>
<dbReference type="Pfam" id="PF06772">
    <property type="entry name" value="LtrA"/>
    <property type="match status" value="1"/>
</dbReference>
<dbReference type="Proteomes" id="UP000069620">
    <property type="component" value="Unassembled WGS sequence"/>
</dbReference>
<accession>A0A100W6P4</accession>
<feature type="compositionally biased region" description="Polar residues" evidence="1">
    <location>
        <begin position="1"/>
        <end position="11"/>
    </location>
</feature>
<feature type="transmembrane region" description="Helical" evidence="2">
    <location>
        <begin position="226"/>
        <end position="245"/>
    </location>
</feature>
<name>A0A100W6P4_9MYCO</name>
<comment type="caution">
    <text evidence="3">The sequence shown here is derived from an EMBL/GenBank/DDBJ whole genome shotgun (WGS) entry which is preliminary data.</text>
</comment>
<proteinExistence type="predicted"/>
<protein>
    <submittedName>
        <fullName evidence="3">Low temperature requirement A</fullName>
    </submittedName>
</protein>
<keyword evidence="2" id="KW-1133">Transmembrane helix</keyword>
<keyword evidence="4" id="KW-1185">Reference proteome</keyword>
<evidence type="ECO:0000313" key="3">
    <source>
        <dbReference type="EMBL" id="GAS92622.1"/>
    </source>
</evidence>
<reference evidence="4" key="1">
    <citation type="journal article" date="2016" name="Genome Announc.">
        <title>Draft Genome Sequences of Five Rapidly Growing Mycobacterium Species, M. thermoresistibile, M. fortuitum subsp. acetamidolyticum, M. canariasense, M. brisbanense, and M. novocastrense.</title>
        <authorList>
            <person name="Katahira K."/>
            <person name="Ogura Y."/>
            <person name="Gotoh Y."/>
            <person name="Hayashi T."/>
        </authorList>
    </citation>
    <scope>NUCLEOTIDE SEQUENCE [LARGE SCALE GENOMIC DNA]</scope>
    <source>
        <strain evidence="4">JCM15654</strain>
    </source>
</reference>
<dbReference type="PANTHER" id="PTHR36840:SF1">
    <property type="entry name" value="BLL5714 PROTEIN"/>
    <property type="match status" value="1"/>
</dbReference>